<evidence type="ECO:0000259" key="6">
    <source>
        <dbReference type="Pfam" id="PF00188"/>
    </source>
</evidence>
<evidence type="ECO:0000256" key="2">
    <source>
        <dbReference type="ARBA" id="ARBA00023082"/>
    </source>
</evidence>
<protein>
    <submittedName>
        <fullName evidence="8">Sigma-70 family RNA polymerase sigma factor</fullName>
    </submittedName>
</protein>
<evidence type="ECO:0000256" key="5">
    <source>
        <dbReference type="SAM" id="MobiDB-lite"/>
    </source>
</evidence>
<keyword evidence="3" id="KW-0238">DNA-binding</keyword>
<evidence type="ECO:0000259" key="7">
    <source>
        <dbReference type="Pfam" id="PF04542"/>
    </source>
</evidence>
<dbReference type="PANTHER" id="PTHR43133:SF8">
    <property type="entry name" value="RNA POLYMERASE SIGMA FACTOR HI_1459-RELATED"/>
    <property type="match status" value="1"/>
</dbReference>
<dbReference type="PANTHER" id="PTHR43133">
    <property type="entry name" value="RNA POLYMERASE ECF-TYPE SIGMA FACTO"/>
    <property type="match status" value="1"/>
</dbReference>
<evidence type="ECO:0000313" key="8">
    <source>
        <dbReference type="EMBL" id="WUI80477.1"/>
    </source>
</evidence>
<dbReference type="Pfam" id="PF04542">
    <property type="entry name" value="Sigma70_r2"/>
    <property type="match status" value="1"/>
</dbReference>
<proteinExistence type="predicted"/>
<accession>A0ABZ1P928</accession>
<feature type="compositionally biased region" description="Polar residues" evidence="5">
    <location>
        <begin position="347"/>
        <end position="379"/>
    </location>
</feature>
<evidence type="ECO:0000256" key="3">
    <source>
        <dbReference type="ARBA" id="ARBA00023125"/>
    </source>
</evidence>
<dbReference type="NCBIfam" id="TIGR02937">
    <property type="entry name" value="sigma70-ECF"/>
    <property type="match status" value="1"/>
</dbReference>
<dbReference type="InterPro" id="IPR035940">
    <property type="entry name" value="CAP_sf"/>
</dbReference>
<gene>
    <name evidence="8" type="ORF">OG375_21310</name>
</gene>
<feature type="compositionally biased region" description="Low complexity" evidence="5">
    <location>
        <begin position="384"/>
        <end position="405"/>
    </location>
</feature>
<feature type="region of interest" description="Disordered" evidence="5">
    <location>
        <begin position="347"/>
        <end position="426"/>
    </location>
</feature>
<dbReference type="EMBL" id="CP107941">
    <property type="protein sequence ID" value="WUI80477.1"/>
    <property type="molecule type" value="Genomic_DNA"/>
</dbReference>
<name>A0ABZ1P928_9ACTN</name>
<dbReference type="RefSeq" id="WP_328366498.1">
    <property type="nucleotide sequence ID" value="NZ_CP107936.1"/>
</dbReference>
<dbReference type="InterPro" id="IPR007627">
    <property type="entry name" value="RNA_pol_sigma70_r2"/>
</dbReference>
<dbReference type="SUPFAM" id="SSF88946">
    <property type="entry name" value="Sigma2 domain of RNA polymerase sigma factors"/>
    <property type="match status" value="1"/>
</dbReference>
<feature type="domain" description="RNA polymerase sigma-70 region 2" evidence="7">
    <location>
        <begin position="30"/>
        <end position="89"/>
    </location>
</feature>
<dbReference type="InterPro" id="IPR014284">
    <property type="entry name" value="RNA_pol_sigma-70_dom"/>
</dbReference>
<dbReference type="InterPro" id="IPR013325">
    <property type="entry name" value="RNA_pol_sigma_r2"/>
</dbReference>
<evidence type="ECO:0000256" key="1">
    <source>
        <dbReference type="ARBA" id="ARBA00023015"/>
    </source>
</evidence>
<keyword evidence="9" id="KW-1185">Reference proteome</keyword>
<evidence type="ECO:0000313" key="9">
    <source>
        <dbReference type="Proteomes" id="UP001346877"/>
    </source>
</evidence>
<dbReference type="Proteomes" id="UP001346877">
    <property type="component" value="Chromosome"/>
</dbReference>
<sequence length="532" mass="56478">MTDHAYPNRTDLSAVVDAARRGDQAAMDELVSHYLPLVYNIVGRALNRSADVDDVVQNTMLSVVRGLAGVRDPGVFRSWLVAVTMNEVRAHQQFRHTTPAPPEDIDNLIDPGSDFEDLTLTQLRLSDQRREVALATRWLDDDHRHLLSLWWLAEAGHLSRADLAEALQLDPHHVTVRVARMKAQLDTARLVVRALTTRPGCGGLLDMASDWDGRPAPVWRKRLARHIRTCEHCPDATFDLVPAERLLAGMALTPFPPDLASRVTHQVHGITGAQQGISSAGASHGVASAGLSHGVASAGARAKIVGLPQQARVAVLSLPKALVGAFAAVALVGGAGIVVAGYKAGPSQQPASVTAAQPSTAITGSASETPGSALDSPSPTALDASPTTSRSAAAPTRSPAPTKSPTRPPTPTRSPTKPASTSTGVSAAEQRLLVLLNERRRALGLPAVELRTTEQRAAETCVKQNLDTGAFEHCGHEVLWASSGNSSPEQMINAWFNSPGHKQALTYASSRFAGPAIVFNGTRQIAAINIDY</sequence>
<keyword evidence="1" id="KW-0805">Transcription regulation</keyword>
<reference evidence="8 9" key="1">
    <citation type="submission" date="2022-10" db="EMBL/GenBank/DDBJ databases">
        <title>The complete genomes of actinobacterial strains from the NBC collection.</title>
        <authorList>
            <person name="Joergensen T.S."/>
            <person name="Alvarez Arevalo M."/>
            <person name="Sterndorff E.B."/>
            <person name="Faurdal D."/>
            <person name="Vuksanovic O."/>
            <person name="Mourched A.-S."/>
            <person name="Charusanti P."/>
            <person name="Shaw S."/>
            <person name="Blin K."/>
            <person name="Weber T."/>
        </authorList>
    </citation>
    <scope>NUCLEOTIDE SEQUENCE [LARGE SCALE GENOMIC DNA]</scope>
    <source>
        <strain evidence="8 9">NBC_00396</strain>
    </source>
</reference>
<keyword evidence="4" id="KW-0804">Transcription</keyword>
<dbReference type="Pfam" id="PF00188">
    <property type="entry name" value="CAP"/>
    <property type="match status" value="1"/>
</dbReference>
<feature type="compositionally biased region" description="Low complexity" evidence="5">
    <location>
        <begin position="413"/>
        <end position="423"/>
    </location>
</feature>
<organism evidence="8 9">
    <name type="scientific">Micromonospora zamorensis</name>
    <dbReference type="NCBI Taxonomy" id="709883"/>
    <lineage>
        <taxon>Bacteria</taxon>
        <taxon>Bacillati</taxon>
        <taxon>Actinomycetota</taxon>
        <taxon>Actinomycetes</taxon>
        <taxon>Micromonosporales</taxon>
        <taxon>Micromonosporaceae</taxon>
        <taxon>Micromonospora</taxon>
    </lineage>
</organism>
<dbReference type="InterPro" id="IPR014044">
    <property type="entry name" value="CAP_dom"/>
</dbReference>
<dbReference type="Gene3D" id="1.10.1740.10">
    <property type="match status" value="1"/>
</dbReference>
<keyword evidence="2" id="KW-0731">Sigma factor</keyword>
<dbReference type="SUPFAM" id="SSF55797">
    <property type="entry name" value="PR-1-like"/>
    <property type="match status" value="1"/>
</dbReference>
<evidence type="ECO:0000256" key="4">
    <source>
        <dbReference type="ARBA" id="ARBA00023163"/>
    </source>
</evidence>
<dbReference type="Gene3D" id="3.40.33.10">
    <property type="entry name" value="CAP"/>
    <property type="match status" value="1"/>
</dbReference>
<dbReference type="InterPro" id="IPR039425">
    <property type="entry name" value="RNA_pol_sigma-70-like"/>
</dbReference>
<feature type="domain" description="SCP" evidence="6">
    <location>
        <begin position="435"/>
        <end position="523"/>
    </location>
</feature>